<keyword evidence="9" id="KW-1185">Reference proteome</keyword>
<evidence type="ECO:0000259" key="7">
    <source>
        <dbReference type="Pfam" id="PF00955"/>
    </source>
</evidence>
<protein>
    <submittedName>
        <fullName evidence="8">Anion exchange protein</fullName>
    </submittedName>
</protein>
<keyword evidence="3 6" id="KW-1133">Transmembrane helix</keyword>
<dbReference type="GO" id="GO:0051453">
    <property type="term" value="P:regulation of intracellular pH"/>
    <property type="evidence" value="ECO:0007669"/>
    <property type="project" value="TreeGrafter"/>
</dbReference>
<accession>A0AAV4IB87</accession>
<evidence type="ECO:0000313" key="9">
    <source>
        <dbReference type="Proteomes" id="UP000762676"/>
    </source>
</evidence>
<proteinExistence type="predicted"/>
<feature type="domain" description="Bicarbonate transporter-like transmembrane" evidence="7">
    <location>
        <begin position="1"/>
        <end position="106"/>
    </location>
</feature>
<dbReference type="Pfam" id="PF00955">
    <property type="entry name" value="HCO3_cotransp"/>
    <property type="match status" value="1"/>
</dbReference>
<feature type="region of interest" description="Disordered" evidence="5">
    <location>
        <begin position="136"/>
        <end position="191"/>
    </location>
</feature>
<dbReference type="GO" id="GO:0008510">
    <property type="term" value="F:sodium:bicarbonate symporter activity"/>
    <property type="evidence" value="ECO:0007669"/>
    <property type="project" value="TreeGrafter"/>
</dbReference>
<dbReference type="EMBL" id="BMAT01002476">
    <property type="protein sequence ID" value="GFS07698.1"/>
    <property type="molecule type" value="Genomic_DNA"/>
</dbReference>
<evidence type="ECO:0000256" key="1">
    <source>
        <dbReference type="ARBA" id="ARBA00004141"/>
    </source>
</evidence>
<dbReference type="InterPro" id="IPR011531">
    <property type="entry name" value="HCO3_transpt-like_TM_dom"/>
</dbReference>
<dbReference type="PANTHER" id="PTHR11453:SF36">
    <property type="entry name" value="ANION EXCHANGE PROTEIN"/>
    <property type="match status" value="1"/>
</dbReference>
<dbReference type="GO" id="GO:0005886">
    <property type="term" value="C:plasma membrane"/>
    <property type="evidence" value="ECO:0007669"/>
    <property type="project" value="TreeGrafter"/>
</dbReference>
<comment type="subcellular location">
    <subcellularLocation>
        <location evidence="1">Membrane</location>
        <topology evidence="1">Multi-pass membrane protein</topology>
    </subcellularLocation>
</comment>
<dbReference type="InterPro" id="IPR003020">
    <property type="entry name" value="HCO3_transpt_euk"/>
</dbReference>
<dbReference type="GO" id="GO:0006820">
    <property type="term" value="P:monoatomic anion transport"/>
    <property type="evidence" value="ECO:0007669"/>
    <property type="project" value="InterPro"/>
</dbReference>
<reference evidence="8 9" key="1">
    <citation type="journal article" date="2021" name="Elife">
        <title>Chloroplast acquisition without the gene transfer in kleptoplastic sea slugs, Plakobranchus ocellatus.</title>
        <authorList>
            <person name="Maeda T."/>
            <person name="Takahashi S."/>
            <person name="Yoshida T."/>
            <person name="Shimamura S."/>
            <person name="Takaki Y."/>
            <person name="Nagai Y."/>
            <person name="Toyoda A."/>
            <person name="Suzuki Y."/>
            <person name="Arimoto A."/>
            <person name="Ishii H."/>
            <person name="Satoh N."/>
            <person name="Nishiyama T."/>
            <person name="Hasebe M."/>
            <person name="Maruyama T."/>
            <person name="Minagawa J."/>
            <person name="Obokata J."/>
            <person name="Shigenobu S."/>
        </authorList>
    </citation>
    <scope>NUCLEOTIDE SEQUENCE [LARGE SCALE GENOMIC DNA]</scope>
</reference>
<feature type="compositionally biased region" description="Polar residues" evidence="5">
    <location>
        <begin position="136"/>
        <end position="160"/>
    </location>
</feature>
<dbReference type="GO" id="GO:0005452">
    <property type="term" value="F:solute:inorganic anion antiporter activity"/>
    <property type="evidence" value="ECO:0007669"/>
    <property type="project" value="InterPro"/>
</dbReference>
<evidence type="ECO:0000256" key="6">
    <source>
        <dbReference type="SAM" id="Phobius"/>
    </source>
</evidence>
<evidence type="ECO:0000256" key="5">
    <source>
        <dbReference type="SAM" id="MobiDB-lite"/>
    </source>
</evidence>
<dbReference type="Proteomes" id="UP000762676">
    <property type="component" value="Unassembled WGS sequence"/>
</dbReference>
<evidence type="ECO:0000256" key="3">
    <source>
        <dbReference type="ARBA" id="ARBA00022989"/>
    </source>
</evidence>
<evidence type="ECO:0000256" key="4">
    <source>
        <dbReference type="ARBA" id="ARBA00023136"/>
    </source>
</evidence>
<name>A0AAV4IB87_9GAST</name>
<dbReference type="AlphaFoldDB" id="A0AAV4IB87"/>
<gene>
    <name evidence="8" type="ORF">ElyMa_001255700</name>
</gene>
<evidence type="ECO:0000313" key="8">
    <source>
        <dbReference type="EMBL" id="GFS07698.1"/>
    </source>
</evidence>
<evidence type="ECO:0000256" key="2">
    <source>
        <dbReference type="ARBA" id="ARBA00022692"/>
    </source>
</evidence>
<organism evidence="8 9">
    <name type="scientific">Elysia marginata</name>
    <dbReference type="NCBI Taxonomy" id="1093978"/>
    <lineage>
        <taxon>Eukaryota</taxon>
        <taxon>Metazoa</taxon>
        <taxon>Spiralia</taxon>
        <taxon>Lophotrochozoa</taxon>
        <taxon>Mollusca</taxon>
        <taxon>Gastropoda</taxon>
        <taxon>Heterobranchia</taxon>
        <taxon>Euthyneura</taxon>
        <taxon>Panpulmonata</taxon>
        <taxon>Sacoglossa</taxon>
        <taxon>Placobranchoidea</taxon>
        <taxon>Plakobranchidae</taxon>
        <taxon>Elysia</taxon>
    </lineage>
</organism>
<feature type="transmembrane region" description="Helical" evidence="6">
    <location>
        <begin position="49"/>
        <end position="66"/>
    </location>
</feature>
<comment type="caution">
    <text evidence="8">The sequence shown here is derived from an EMBL/GenBank/DDBJ whole genome shotgun (WGS) entry which is preliminary data.</text>
</comment>
<sequence>MPVLYGVFLFMGWSALKGMQFVDRVLLLLMPVKYQPDYKYLRHVPLWRVHMFTFVQVLCLVALLVVKQIKAISIAFPLLVLFTGVVRKLMEWKFTKHELKYLDDLLPTKKKSKGSKEAELEKQSDAKISAIIANNQSEKQQSESTNGHRQAHFSISSSTPTPEPGKPSFFIHDEHHESPPAYHNQGLDTKL</sequence>
<keyword evidence="4 6" id="KW-0472">Membrane</keyword>
<keyword evidence="2 6" id="KW-0812">Transmembrane</keyword>
<dbReference type="PANTHER" id="PTHR11453">
    <property type="entry name" value="ANION EXCHANGE PROTEIN"/>
    <property type="match status" value="1"/>
</dbReference>